<feature type="chain" id="PRO_5026326183" evidence="1">
    <location>
        <begin position="26"/>
        <end position="171"/>
    </location>
</feature>
<dbReference type="RefSeq" id="WP_160729915.1">
    <property type="nucleotide sequence ID" value="NZ_WTYP01000001.1"/>
</dbReference>
<protein>
    <submittedName>
        <fullName evidence="2">Uncharacterized protein</fullName>
    </submittedName>
</protein>
<dbReference type="EMBL" id="WTYP01000001">
    <property type="protein sequence ID" value="MXP46709.1"/>
    <property type="molecule type" value="Genomic_DNA"/>
</dbReference>
<evidence type="ECO:0000313" key="2">
    <source>
        <dbReference type="EMBL" id="MXP46709.1"/>
    </source>
</evidence>
<sequence length="171" mass="19111">MMVMKRLSIFVSLFAFLVTPSAVSAQEDKWFVGSHPEVHAAMVRDIDGIFVAIFVAKEPSIYASPLLMETVVPSCDTSRSIEMHSTRAIMADGETASERLIEVRRAVEDFFERSTEGCEIAENLEARFFYRFDDAYLATDGLLVEAGIFPLSNYEAESSEETDTQTMDAPE</sequence>
<reference evidence="2 3" key="1">
    <citation type="submission" date="2019-12" db="EMBL/GenBank/DDBJ databases">
        <title>Genomic-based taxomic classification of the family Erythrobacteraceae.</title>
        <authorList>
            <person name="Xu L."/>
        </authorList>
    </citation>
    <scope>NUCLEOTIDE SEQUENCE [LARGE SCALE GENOMIC DNA]</scope>
    <source>
        <strain evidence="2 3">SW-109</strain>
    </source>
</reference>
<proteinExistence type="predicted"/>
<accession>A0A6I4UXQ6</accession>
<name>A0A6I4UXQ6_9SPHN</name>
<keyword evidence="3" id="KW-1185">Reference proteome</keyword>
<keyword evidence="1" id="KW-0732">Signal</keyword>
<comment type="caution">
    <text evidence="2">The sequence shown here is derived from an EMBL/GenBank/DDBJ whole genome shotgun (WGS) entry which is preliminary data.</text>
</comment>
<gene>
    <name evidence="2" type="ORF">GRI43_04780</name>
</gene>
<dbReference type="OrthoDB" id="9835851at2"/>
<evidence type="ECO:0000313" key="3">
    <source>
        <dbReference type="Proteomes" id="UP000471435"/>
    </source>
</evidence>
<feature type="signal peptide" evidence="1">
    <location>
        <begin position="1"/>
        <end position="25"/>
    </location>
</feature>
<dbReference type="Proteomes" id="UP000471435">
    <property type="component" value="Unassembled WGS sequence"/>
</dbReference>
<organism evidence="2 3">
    <name type="scientific">Pontixanthobacter luteolus</name>
    <dbReference type="NCBI Taxonomy" id="295089"/>
    <lineage>
        <taxon>Bacteria</taxon>
        <taxon>Pseudomonadati</taxon>
        <taxon>Pseudomonadota</taxon>
        <taxon>Alphaproteobacteria</taxon>
        <taxon>Sphingomonadales</taxon>
        <taxon>Erythrobacteraceae</taxon>
        <taxon>Pontixanthobacter</taxon>
    </lineage>
</organism>
<dbReference type="AlphaFoldDB" id="A0A6I4UXQ6"/>
<evidence type="ECO:0000256" key="1">
    <source>
        <dbReference type="SAM" id="SignalP"/>
    </source>
</evidence>